<keyword evidence="1" id="KW-0472">Membrane</keyword>
<evidence type="ECO:0000256" key="1">
    <source>
        <dbReference type="SAM" id="Phobius"/>
    </source>
</evidence>
<dbReference type="EMBL" id="PKJX01000002">
    <property type="protein sequence ID" value="PLA57255.1"/>
    <property type="molecule type" value="Genomic_DNA"/>
</dbReference>
<evidence type="ECO:0000313" key="3">
    <source>
        <dbReference type="EMBL" id="PLA57255.1"/>
    </source>
</evidence>
<name>A0A249DB69_LACRH</name>
<evidence type="ECO:0000313" key="5">
    <source>
        <dbReference type="Proteomes" id="UP000234212"/>
    </source>
</evidence>
<protein>
    <submittedName>
        <fullName evidence="2">Uncharacterized protein</fullName>
    </submittedName>
</protein>
<accession>A0A249DB69</accession>
<dbReference type="AlphaFoldDB" id="A0A249DB69"/>
<sequence>MMKPAHRRIYFLIGGCSTVMIILVGLFVWRYQTLNVNVAQPAVCTRRLRLPAKVVLNQTTVVLEKLETKVTNGRWRVRLVFKRAITKQNLKHIRIQIAQHREGSEVANEQLAVMSRDKKVLTLTDTYYSQAKYNRVVMTTLPRVARSQNLVQIVTFKE</sequence>
<dbReference type="Proteomes" id="UP000307517">
    <property type="component" value="Unassembled WGS sequence"/>
</dbReference>
<comment type="caution">
    <text evidence="2">The sequence shown here is derived from an EMBL/GenBank/DDBJ whole genome shotgun (WGS) entry which is preliminary data.</text>
</comment>
<gene>
    <name evidence="3" type="ORF">CYJ91_05455</name>
    <name evidence="4" type="ORF">E6L36_13890</name>
    <name evidence="2" type="ORF">H0N82_02255</name>
</gene>
<dbReference type="Proteomes" id="UP000552935">
    <property type="component" value="Unassembled WGS sequence"/>
</dbReference>
<proteinExistence type="predicted"/>
<keyword evidence="1" id="KW-0812">Transmembrane</keyword>
<evidence type="ECO:0000313" key="7">
    <source>
        <dbReference type="Proteomes" id="UP000552935"/>
    </source>
</evidence>
<reference evidence="4 6" key="2">
    <citation type="submission" date="2019-04" db="EMBL/GenBank/DDBJ databases">
        <title>Genome Announcement to Ensure Probiotic Safety of Lactobacillus rhamnosus UBLR-58.</title>
        <authorList>
            <person name="Sulthana A."/>
            <person name="Lakshmi S.G."/>
            <person name="Madempudi R.S."/>
        </authorList>
    </citation>
    <scope>NUCLEOTIDE SEQUENCE [LARGE SCALE GENOMIC DNA]</scope>
    <source>
        <strain evidence="4 6">UBLR-58</strain>
    </source>
</reference>
<organism evidence="2 7">
    <name type="scientific">Lacticaseibacillus rhamnosus</name>
    <name type="common">Lactobacillus rhamnosus</name>
    <dbReference type="NCBI Taxonomy" id="47715"/>
    <lineage>
        <taxon>Bacteria</taxon>
        <taxon>Bacillati</taxon>
        <taxon>Bacillota</taxon>
        <taxon>Bacilli</taxon>
        <taxon>Lactobacillales</taxon>
        <taxon>Lactobacillaceae</taxon>
        <taxon>Lacticaseibacillus</taxon>
    </lineage>
</organism>
<dbReference type="GeneID" id="69830776"/>
<reference evidence="2 7" key="3">
    <citation type="submission" date="2020-07" db="EMBL/GenBank/DDBJ databases">
        <title>Organ Donor 1.</title>
        <authorList>
            <person name="Marsh A.J."/>
            <person name="Azcarate-Peril M.A."/>
        </authorList>
    </citation>
    <scope>NUCLEOTIDE SEQUENCE [LARGE SCALE GENOMIC DNA]</scope>
    <source>
        <strain evidence="2 7">AMC0712</strain>
    </source>
</reference>
<keyword evidence="1" id="KW-1133">Transmembrane helix</keyword>
<dbReference type="RefSeq" id="WP_005690100.1">
    <property type="nucleotide sequence ID" value="NZ_CABFNI010000007.1"/>
</dbReference>
<feature type="transmembrane region" description="Helical" evidence="1">
    <location>
        <begin position="9"/>
        <end position="29"/>
    </location>
</feature>
<evidence type="ECO:0000313" key="4">
    <source>
        <dbReference type="EMBL" id="THC81357.1"/>
    </source>
</evidence>
<reference evidence="3 5" key="1">
    <citation type="submission" date="2017-12" db="EMBL/GenBank/DDBJ databases">
        <title>Phylogenetic diversity of female urinary microbiome.</title>
        <authorList>
            <person name="Thomas-White K."/>
            <person name="Wolfe A.J."/>
        </authorList>
    </citation>
    <scope>NUCLEOTIDE SEQUENCE [LARGE SCALE GENOMIC DNA]</scope>
    <source>
        <strain evidence="3 5">UMB0004</strain>
    </source>
</reference>
<dbReference type="EMBL" id="SSHM01000001">
    <property type="protein sequence ID" value="THC81357.1"/>
    <property type="molecule type" value="Genomic_DNA"/>
</dbReference>
<dbReference type="EMBL" id="JACCKI010000001">
    <property type="protein sequence ID" value="NZA03967.1"/>
    <property type="molecule type" value="Genomic_DNA"/>
</dbReference>
<evidence type="ECO:0000313" key="2">
    <source>
        <dbReference type="EMBL" id="NZA03967.1"/>
    </source>
</evidence>
<dbReference type="Proteomes" id="UP000234212">
    <property type="component" value="Unassembled WGS sequence"/>
</dbReference>
<evidence type="ECO:0000313" key="6">
    <source>
        <dbReference type="Proteomes" id="UP000307517"/>
    </source>
</evidence>